<comment type="function">
    <text evidence="11">Kinase that can phosphorylate various inositol polyphosphate such as Ins(3,4,5,6)P4 or Ins(1,3,4)P3.</text>
</comment>
<feature type="binding site" evidence="12">
    <location>
        <position position="307"/>
    </location>
    <ligand>
        <name>1D-myo-inositol 1,3,4-trisphosphate</name>
        <dbReference type="ChEBI" id="CHEBI:58414"/>
    </ligand>
</feature>
<evidence type="ECO:0000256" key="2">
    <source>
        <dbReference type="ARBA" id="ARBA00000680"/>
    </source>
</evidence>
<keyword evidence="10 11" id="KW-0460">Magnesium</keyword>
<evidence type="ECO:0000259" key="16">
    <source>
        <dbReference type="Pfam" id="PF17927"/>
    </source>
</evidence>
<dbReference type="EMBL" id="NCVQ01000006">
    <property type="protein sequence ID" value="PWZ20535.1"/>
    <property type="molecule type" value="Genomic_DNA"/>
</dbReference>
<comment type="subunit">
    <text evidence="4 11">Monomer.</text>
</comment>
<evidence type="ECO:0000256" key="4">
    <source>
        <dbReference type="ARBA" id="ARBA00011245"/>
    </source>
</evidence>
<feature type="binding site" evidence="12">
    <location>
        <position position="160"/>
    </location>
    <ligand>
        <name>ATP</name>
        <dbReference type="ChEBI" id="CHEBI:30616"/>
    </ligand>
</feature>
<feature type="binding site" evidence="12">
    <location>
        <position position="107"/>
    </location>
    <ligand>
        <name>ATP</name>
        <dbReference type="ChEBI" id="CHEBI:30616"/>
    </ligand>
</feature>
<dbReference type="InterPro" id="IPR041429">
    <property type="entry name" value="ITPK1_N"/>
</dbReference>
<evidence type="ECO:0000256" key="7">
    <source>
        <dbReference type="ARBA" id="ARBA00022741"/>
    </source>
</evidence>
<evidence type="ECO:0000256" key="8">
    <source>
        <dbReference type="ARBA" id="ARBA00022777"/>
    </source>
</evidence>
<evidence type="ECO:0000256" key="5">
    <source>
        <dbReference type="ARBA" id="ARBA00022679"/>
    </source>
</evidence>
<organism evidence="17 18">
    <name type="scientific">Zea mays</name>
    <name type="common">Maize</name>
    <dbReference type="NCBI Taxonomy" id="4577"/>
    <lineage>
        <taxon>Eukaryota</taxon>
        <taxon>Viridiplantae</taxon>
        <taxon>Streptophyta</taxon>
        <taxon>Embryophyta</taxon>
        <taxon>Tracheophyta</taxon>
        <taxon>Spermatophyta</taxon>
        <taxon>Magnoliopsida</taxon>
        <taxon>Liliopsida</taxon>
        <taxon>Poales</taxon>
        <taxon>Poaceae</taxon>
        <taxon>PACMAD clade</taxon>
        <taxon>Panicoideae</taxon>
        <taxon>Andropogonodae</taxon>
        <taxon>Andropogoneae</taxon>
        <taxon>Tripsacinae</taxon>
        <taxon>Zea</taxon>
    </lineage>
</organism>
<evidence type="ECO:0000256" key="12">
    <source>
        <dbReference type="PIRSR" id="PIRSR038186-1"/>
    </source>
</evidence>
<protein>
    <recommendedName>
        <fullName evidence="11">Inositol-tetrakisphosphate 1-kinase</fullName>
        <ecNumber evidence="11">2.7.1.134</ecNumber>
    </recommendedName>
</protein>
<evidence type="ECO:0000256" key="1">
    <source>
        <dbReference type="ARBA" id="ARBA00000399"/>
    </source>
</evidence>
<dbReference type="Gene3D" id="3.30.1490.220">
    <property type="match status" value="1"/>
</dbReference>
<reference evidence="17 18" key="1">
    <citation type="journal article" date="2018" name="Nat. Genet.">
        <title>Extensive intraspecific gene order and gene structural variations between Mo17 and other maize genomes.</title>
        <authorList>
            <person name="Sun S."/>
            <person name="Zhou Y."/>
            <person name="Chen J."/>
            <person name="Shi J."/>
            <person name="Zhao H."/>
            <person name="Zhao H."/>
            <person name="Song W."/>
            <person name="Zhang M."/>
            <person name="Cui Y."/>
            <person name="Dong X."/>
            <person name="Liu H."/>
            <person name="Ma X."/>
            <person name="Jiao Y."/>
            <person name="Wang B."/>
            <person name="Wei X."/>
            <person name="Stein J.C."/>
            <person name="Glaubitz J.C."/>
            <person name="Lu F."/>
            <person name="Yu G."/>
            <person name="Liang C."/>
            <person name="Fengler K."/>
            <person name="Li B."/>
            <person name="Rafalski A."/>
            <person name="Schnable P.S."/>
            <person name="Ware D.H."/>
            <person name="Buckler E.S."/>
            <person name="Lai J."/>
        </authorList>
    </citation>
    <scope>NUCLEOTIDE SEQUENCE [LARGE SCALE GENOMIC DNA]</scope>
    <source>
        <strain evidence="18">cv. Missouri 17</strain>
        <tissue evidence="17">Seedling</tissue>
    </source>
</reference>
<feature type="binding site" evidence="12">
    <location>
        <position position="311"/>
    </location>
    <ligand>
        <name>1D-myo-inositol 1,3,4-trisphosphate</name>
        <dbReference type="ChEBI" id="CHEBI:58414"/>
    </ligand>
</feature>
<evidence type="ECO:0000256" key="13">
    <source>
        <dbReference type="PIRSR" id="PIRSR038186-2"/>
    </source>
</evidence>
<keyword evidence="8 11" id="KW-0418">Kinase</keyword>
<evidence type="ECO:0000259" key="15">
    <source>
        <dbReference type="Pfam" id="PF05770"/>
    </source>
</evidence>
<evidence type="ECO:0000256" key="14">
    <source>
        <dbReference type="SAM" id="MobiDB-lite"/>
    </source>
</evidence>
<dbReference type="FunFam" id="3.30.1490.220:FF:000002">
    <property type="entry name" value="Inositol-tetrakisphosphate 1-kinase"/>
    <property type="match status" value="1"/>
</dbReference>
<dbReference type="InterPro" id="IPR040464">
    <property type="entry name" value="InsP(3)kin_ATP-grasp"/>
</dbReference>
<dbReference type="GO" id="GO:0005524">
    <property type="term" value="F:ATP binding"/>
    <property type="evidence" value="ECO:0007669"/>
    <property type="project" value="UniProtKB-KW"/>
</dbReference>
<feature type="domain" description="Inositol-tetrakisphosphate 1-kinase N-terminal" evidence="16">
    <location>
        <begin position="22"/>
        <end position="101"/>
    </location>
</feature>
<feature type="region of interest" description="Disordered" evidence="14">
    <location>
        <begin position="336"/>
        <end position="377"/>
    </location>
</feature>
<dbReference type="Proteomes" id="UP000251960">
    <property type="component" value="Chromosome 5"/>
</dbReference>
<dbReference type="GO" id="GO:0032957">
    <property type="term" value="P:inositol trisphosphate metabolic process"/>
    <property type="evidence" value="ECO:0007669"/>
    <property type="project" value="InterPro"/>
</dbReference>
<comment type="similarity">
    <text evidence="3 11">Belongs to the ITPK1 family.</text>
</comment>
<feature type="binding site" evidence="12">
    <location>
        <position position="30"/>
    </location>
    <ligand>
        <name>1D-myo-inositol 1,3,4-trisphosphate</name>
        <dbReference type="ChEBI" id="CHEBI:58414"/>
    </ligand>
</feature>
<dbReference type="GO" id="GO:0052725">
    <property type="term" value="F:inositol-1,3,4-trisphosphate 6-kinase activity"/>
    <property type="evidence" value="ECO:0007669"/>
    <property type="project" value="InterPro"/>
</dbReference>
<evidence type="ECO:0000256" key="3">
    <source>
        <dbReference type="ARBA" id="ARBA00009601"/>
    </source>
</evidence>
<feature type="binding site" evidence="12">
    <location>
        <position position="205"/>
    </location>
    <ligand>
        <name>1D-myo-inositol 1,3,4-trisphosphate</name>
        <dbReference type="ChEBI" id="CHEBI:58414"/>
    </ligand>
</feature>
<name>A0A3L6EI99_MAIZE</name>
<feature type="binding site" evidence="13">
    <location>
        <position position="305"/>
    </location>
    <ligand>
        <name>Mg(2+)</name>
        <dbReference type="ChEBI" id="CHEBI:18420"/>
        <label>1</label>
    </ligand>
</feature>
<evidence type="ECO:0000256" key="9">
    <source>
        <dbReference type="ARBA" id="ARBA00022840"/>
    </source>
</evidence>
<feature type="binding site" evidence="13">
    <location>
        <position position="307"/>
    </location>
    <ligand>
        <name>Mg(2+)</name>
        <dbReference type="ChEBI" id="CHEBI:18420"/>
        <label>2</label>
    </ligand>
</feature>
<proteinExistence type="inferred from homology"/>
<evidence type="ECO:0000256" key="10">
    <source>
        <dbReference type="ARBA" id="ARBA00022842"/>
    </source>
</evidence>
<feature type="binding site" evidence="13">
    <location>
        <position position="305"/>
    </location>
    <ligand>
        <name>Mg(2+)</name>
        <dbReference type="ChEBI" id="CHEBI:18420"/>
        <label>2</label>
    </ligand>
</feature>
<evidence type="ECO:0000256" key="11">
    <source>
        <dbReference type="PIRNR" id="PIRNR038186"/>
    </source>
</evidence>
<dbReference type="InterPro" id="IPR008656">
    <property type="entry name" value="Inositol_tetrakis-P_1-kinase"/>
</dbReference>
<accession>A0A3L6EI99</accession>
<feature type="domain" description="Inositol 1,3,4-trisphosphate 5/6-kinase ATP-grasp" evidence="15">
    <location>
        <begin position="120"/>
        <end position="328"/>
    </location>
</feature>
<feature type="binding site" evidence="12">
    <location>
        <position position="220"/>
    </location>
    <ligand>
        <name>ATP</name>
        <dbReference type="ChEBI" id="CHEBI:30616"/>
    </ligand>
</feature>
<feature type="binding site" evidence="12">
    <location>
        <begin position="194"/>
        <end position="205"/>
    </location>
    <ligand>
        <name>ATP</name>
        <dbReference type="ChEBI" id="CHEBI:30616"/>
    </ligand>
</feature>
<dbReference type="SUPFAM" id="SSF56059">
    <property type="entry name" value="Glutathione synthetase ATP-binding domain-like"/>
    <property type="match status" value="1"/>
</dbReference>
<keyword evidence="5 11" id="KW-0808">Transferase</keyword>
<comment type="catalytic activity">
    <reaction evidence="1">
        <text>1D-myo-inositol 1,3,4-trisphosphate + ATP = 1D-myo-inositol 1,3,4,6-tetrakisphosphate + ADP + H(+)</text>
        <dbReference type="Rhea" id="RHEA:20940"/>
        <dbReference type="ChEBI" id="CHEBI:15378"/>
        <dbReference type="ChEBI" id="CHEBI:30616"/>
        <dbReference type="ChEBI" id="CHEBI:57660"/>
        <dbReference type="ChEBI" id="CHEBI:58414"/>
        <dbReference type="ChEBI" id="CHEBI:456216"/>
        <dbReference type="EC" id="2.7.1.159"/>
    </reaction>
</comment>
<comment type="catalytic activity">
    <reaction evidence="2">
        <text>1D-myo-inositol 1,3,4-trisphosphate + ATP = 1D-myo-inositol 1,3,4,5-tetrakisphosphate + ADP + H(+)</text>
        <dbReference type="Rhea" id="RHEA:13253"/>
        <dbReference type="ChEBI" id="CHEBI:15378"/>
        <dbReference type="ChEBI" id="CHEBI:30616"/>
        <dbReference type="ChEBI" id="CHEBI:57895"/>
        <dbReference type="ChEBI" id="CHEBI:58414"/>
        <dbReference type="ChEBI" id="CHEBI:456216"/>
        <dbReference type="EC" id="2.7.1.159"/>
    </reaction>
</comment>
<dbReference type="ExpressionAtlas" id="A0A3L6EI99">
    <property type="expression patterns" value="baseline"/>
</dbReference>
<gene>
    <name evidence="17" type="primary">ITPK4</name>
    <name evidence="17" type="ORF">Zm00014a_014753</name>
</gene>
<keyword evidence="9 11" id="KW-0067">ATP-binding</keyword>
<comment type="caution">
    <text evidence="17">The sequence shown here is derived from an EMBL/GenBank/DDBJ whole genome shotgun (WGS) entry which is preliminary data.</text>
</comment>
<dbReference type="PANTHER" id="PTHR14217">
    <property type="entry name" value="INOSITOL-TETRAKISPHOSPHATE 1-KINASE"/>
    <property type="match status" value="1"/>
</dbReference>
<dbReference type="Pfam" id="PF05770">
    <property type="entry name" value="Ins134_P3_kin"/>
    <property type="match status" value="1"/>
</dbReference>
<evidence type="ECO:0000313" key="17">
    <source>
        <dbReference type="EMBL" id="PWZ20535.1"/>
    </source>
</evidence>
<dbReference type="Gene3D" id="3.40.50.11370">
    <property type="match status" value="1"/>
</dbReference>
<dbReference type="PANTHER" id="PTHR14217:SF2">
    <property type="entry name" value="INOSITOL-TETRAKISPHOSPHATE 1-KINASE 4"/>
    <property type="match status" value="1"/>
</dbReference>
<dbReference type="GO" id="GO:0052726">
    <property type="term" value="F:inositol-1,3,4-trisphosphate 5-kinase activity"/>
    <property type="evidence" value="ECO:0007669"/>
    <property type="project" value="InterPro"/>
</dbReference>
<evidence type="ECO:0000313" key="18">
    <source>
        <dbReference type="Proteomes" id="UP000251960"/>
    </source>
</evidence>
<dbReference type="PIRSF" id="PIRSF038186">
    <property type="entry name" value="ITPK"/>
    <property type="match status" value="1"/>
</dbReference>
<comment type="catalytic activity">
    <reaction evidence="11">
        <text>1D-myo-inositol 3,4,5,6-tetrakisphosphate + ATP = 1D-myo-inositol 1,3,4,5,6-pentakisphosphate + ADP + H(+)</text>
        <dbReference type="Rhea" id="RHEA:12452"/>
        <dbReference type="ChEBI" id="CHEBI:15378"/>
        <dbReference type="ChEBI" id="CHEBI:30616"/>
        <dbReference type="ChEBI" id="CHEBI:57539"/>
        <dbReference type="ChEBI" id="CHEBI:57733"/>
        <dbReference type="ChEBI" id="CHEBI:456216"/>
        <dbReference type="EC" id="2.7.1.134"/>
    </reaction>
</comment>
<keyword evidence="6 11" id="KW-0479">Metal-binding</keyword>
<sequence>MAAEQCQSSGGSSPRPRAAYTIGYAMLPNKHDTFVQPSFIDLAAQHGIRLVALDASRPLAEQGPQLDLVVHKLYGQAWRARLEAFSALHPDVPIIDPPAAIDRILDRFTMLDVVSGLDCVAVPRQVMVHDAGALQQAADAAAAADGDDVLGGLRFPLVAKPVEVDGSAASHDLCLVYRREGLRGLRGRPPLVLQEFANHGGVLFKVYVVGDRATCVVRSSLPDVPPERLRDPAAAAAAPFANISLLAPSDHDEGSEKVVPPPQDFVDRVAREIRRAVGLHLINFDLIRTRDDAAGGDANKYLVLDINYCPGYSKMPGFEPVLTEFFLERLRSRSRSIDERPAPGAEARQAEAEPEPEPSSATIPIPPGAEARPLAQA</sequence>
<feature type="binding site" evidence="13">
    <location>
        <position position="285"/>
    </location>
    <ligand>
        <name>Mg(2+)</name>
        <dbReference type="ChEBI" id="CHEBI:18420"/>
        <label>1</label>
    </ligand>
</feature>
<comment type="cofactor">
    <cofactor evidence="11 13">
        <name>Mg(2+)</name>
        <dbReference type="ChEBI" id="CHEBI:18420"/>
    </cofactor>
    <text evidence="11 13">Binds 2 magnesium ions per subunit.</text>
</comment>
<dbReference type="AlphaFoldDB" id="A0A3L6EI99"/>
<dbReference type="GO" id="GO:0000287">
    <property type="term" value="F:magnesium ion binding"/>
    <property type="evidence" value="ECO:0007669"/>
    <property type="project" value="InterPro"/>
</dbReference>
<dbReference type="Pfam" id="PF17927">
    <property type="entry name" value="Ins134_P3_kin_N"/>
    <property type="match status" value="1"/>
</dbReference>
<keyword evidence="7 11" id="KW-0547">Nucleotide-binding</keyword>
<dbReference type="GO" id="GO:0047325">
    <property type="term" value="F:inositol-3,4,5,6-tetrakisphosphate 1-kinase activity"/>
    <property type="evidence" value="ECO:0007669"/>
    <property type="project" value="UniProtKB-EC"/>
</dbReference>
<feature type="binding site" evidence="12">
    <location>
        <position position="171"/>
    </location>
    <ligand>
        <name>1D-myo-inositol 1,3,4-trisphosphate</name>
        <dbReference type="ChEBI" id="CHEBI:58414"/>
    </ligand>
</feature>
<feature type="binding site" evidence="12">
    <location>
        <position position="72"/>
    </location>
    <ligand>
        <name>1D-myo-inositol 1,3,4-trisphosphate</name>
        <dbReference type="ChEBI" id="CHEBI:58414"/>
    </ligand>
</feature>
<evidence type="ECO:0000256" key="6">
    <source>
        <dbReference type="ARBA" id="ARBA00022723"/>
    </source>
</evidence>
<dbReference type="EC" id="2.7.1.134" evidence="11"/>